<keyword evidence="1" id="KW-0479">Metal-binding</keyword>
<comment type="function">
    <text evidence="1">Putative transcription activator involved in regulating light control of development.</text>
</comment>
<keyword evidence="1" id="KW-0863">Zinc-finger</keyword>
<protein>
    <recommendedName>
        <fullName evidence="1">Protein FAR1-RELATED SEQUENCE</fullName>
    </recommendedName>
</protein>
<keyword evidence="1" id="KW-0862">Zinc</keyword>
<sequence>MATHLGLIESHATKIYSAEICKEVKDEITKVVSLIVKAKLGRNGFKTYKLTKYCHENYEKEVVYDGDTLQYECKLWDSCGIPCSHMFYVMKEEHVDRIPTTLILTRWMKDAKIQYLNMNCNGNVDSNMIEQARFSAYCYAFTTFYKEGSKKEGVYGEIMDDILNLQKKYCSIDDPI</sequence>
<dbReference type="EMBL" id="OX451735">
    <property type="protein sequence ID" value="CAI8593846.1"/>
    <property type="molecule type" value="Genomic_DNA"/>
</dbReference>
<dbReference type="GO" id="GO:0008270">
    <property type="term" value="F:zinc ion binding"/>
    <property type="evidence" value="ECO:0007669"/>
    <property type="project" value="UniProtKB-UniRule"/>
</dbReference>
<dbReference type="GO" id="GO:0005634">
    <property type="term" value="C:nucleus"/>
    <property type="evidence" value="ECO:0007669"/>
    <property type="project" value="UniProtKB-SubCell"/>
</dbReference>
<organism evidence="3 4">
    <name type="scientific">Vicia faba</name>
    <name type="common">Broad bean</name>
    <name type="synonym">Faba vulgaris</name>
    <dbReference type="NCBI Taxonomy" id="3906"/>
    <lineage>
        <taxon>Eukaryota</taxon>
        <taxon>Viridiplantae</taxon>
        <taxon>Streptophyta</taxon>
        <taxon>Embryophyta</taxon>
        <taxon>Tracheophyta</taxon>
        <taxon>Spermatophyta</taxon>
        <taxon>Magnoliopsida</taxon>
        <taxon>eudicotyledons</taxon>
        <taxon>Gunneridae</taxon>
        <taxon>Pentapetalae</taxon>
        <taxon>rosids</taxon>
        <taxon>fabids</taxon>
        <taxon>Fabales</taxon>
        <taxon>Fabaceae</taxon>
        <taxon>Papilionoideae</taxon>
        <taxon>50 kb inversion clade</taxon>
        <taxon>NPAAA clade</taxon>
        <taxon>Hologalegina</taxon>
        <taxon>IRL clade</taxon>
        <taxon>Fabeae</taxon>
        <taxon>Vicia</taxon>
    </lineage>
</organism>
<proteinExistence type="inferred from homology"/>
<name>A0AAV0Z5T1_VICFA</name>
<dbReference type="PANTHER" id="PTHR31669">
    <property type="entry name" value="PROTEIN FAR1-RELATED SEQUENCE 10-RELATED"/>
    <property type="match status" value="1"/>
</dbReference>
<evidence type="ECO:0000313" key="3">
    <source>
        <dbReference type="EMBL" id="CAI8593846.1"/>
    </source>
</evidence>
<dbReference type="Proteomes" id="UP001157006">
    <property type="component" value="Chromosome 1S"/>
</dbReference>
<dbReference type="AlphaFoldDB" id="A0AAV0Z5T1"/>
<evidence type="ECO:0000313" key="4">
    <source>
        <dbReference type="Proteomes" id="UP001157006"/>
    </source>
</evidence>
<comment type="similarity">
    <text evidence="1">Belongs to the FHY3/FAR1 family.</text>
</comment>
<dbReference type="InterPro" id="IPR006564">
    <property type="entry name" value="Znf_PMZ"/>
</dbReference>
<reference evidence="3 4" key="1">
    <citation type="submission" date="2023-01" db="EMBL/GenBank/DDBJ databases">
        <authorList>
            <person name="Kreplak J."/>
        </authorList>
    </citation>
    <scope>NUCLEOTIDE SEQUENCE [LARGE SCALE GENOMIC DNA]</scope>
</reference>
<dbReference type="GO" id="GO:0006355">
    <property type="term" value="P:regulation of DNA-templated transcription"/>
    <property type="evidence" value="ECO:0007669"/>
    <property type="project" value="UniProtKB-UniRule"/>
</dbReference>
<accession>A0AAV0Z5T1</accession>
<evidence type="ECO:0000256" key="1">
    <source>
        <dbReference type="RuleBase" id="RU367018"/>
    </source>
</evidence>
<keyword evidence="1" id="KW-0539">Nucleus</keyword>
<dbReference type="SMART" id="SM00575">
    <property type="entry name" value="ZnF_PMZ"/>
    <property type="match status" value="1"/>
</dbReference>
<feature type="domain" description="Zinc finger PMZ-type" evidence="2">
    <location>
        <begin position="73"/>
        <end position="96"/>
    </location>
</feature>
<gene>
    <name evidence="3" type="ORF">VFH_I111600</name>
</gene>
<dbReference type="PANTHER" id="PTHR31669:SF251">
    <property type="entry name" value="PROTEIN FAR1-RELATED SEQUENCE"/>
    <property type="match status" value="1"/>
</dbReference>
<comment type="subcellular location">
    <subcellularLocation>
        <location evidence="1">Nucleus</location>
    </subcellularLocation>
</comment>
<dbReference type="InterPro" id="IPR031052">
    <property type="entry name" value="FHY3/FAR1"/>
</dbReference>
<keyword evidence="4" id="KW-1185">Reference proteome</keyword>
<evidence type="ECO:0000259" key="2">
    <source>
        <dbReference type="SMART" id="SM00575"/>
    </source>
</evidence>